<dbReference type="PROSITE" id="PS50930">
    <property type="entry name" value="HTH_LYTTR"/>
    <property type="match status" value="1"/>
</dbReference>
<protein>
    <recommendedName>
        <fullName evidence="1">Stage 0 sporulation protein A homolog</fullName>
    </recommendedName>
</protein>
<evidence type="ECO:0000256" key="3">
    <source>
        <dbReference type="PROSITE-ProRule" id="PRU00169"/>
    </source>
</evidence>
<dbReference type="InterPro" id="IPR011006">
    <property type="entry name" value="CheY-like_superfamily"/>
</dbReference>
<dbReference type="Gene3D" id="3.40.50.2300">
    <property type="match status" value="1"/>
</dbReference>
<evidence type="ECO:0000259" key="5">
    <source>
        <dbReference type="PROSITE" id="PS50930"/>
    </source>
</evidence>
<dbReference type="Pfam" id="PF00072">
    <property type="entry name" value="Response_reg"/>
    <property type="match status" value="1"/>
</dbReference>
<dbReference type="OrthoDB" id="9809318at2"/>
<reference evidence="6 7" key="1">
    <citation type="submission" date="2016-10" db="EMBL/GenBank/DDBJ databases">
        <authorList>
            <person name="de Groot N.N."/>
        </authorList>
    </citation>
    <scope>NUCLEOTIDE SEQUENCE [LARGE SCALE GENOMIC DNA]</scope>
    <source>
        <strain evidence="6 7">DSM 18978</strain>
    </source>
</reference>
<sequence length="236" mass="27292">MINILICDDNEYIRKMLEEIALRNHLISKVFVARDGLEAVKAAEDNKIDIALLDISMPKLNGIDTAKLICKIHLEIHIIFITGHMEYAIESYTVHPYHYLLKPLDIEAFRETLNELAMKILNTRKQPKLDMLKVNDNGNTLMLPLEDILFFEKIGKATVAHTNEEGYVVDKTLIQLENRLSDNFIRTHQSFIVNTKKISKIKDIGNRSYNIELKGTKKIACMSRIKFEKLKKTFTF</sequence>
<dbReference type="PANTHER" id="PTHR37299">
    <property type="entry name" value="TRANSCRIPTIONAL REGULATOR-RELATED"/>
    <property type="match status" value="1"/>
</dbReference>
<dbReference type="PROSITE" id="PS50110">
    <property type="entry name" value="RESPONSE_REGULATORY"/>
    <property type="match status" value="1"/>
</dbReference>
<dbReference type="EMBL" id="FMUS01000007">
    <property type="protein sequence ID" value="SCY37157.1"/>
    <property type="molecule type" value="Genomic_DNA"/>
</dbReference>
<dbReference type="GO" id="GO:0000156">
    <property type="term" value="F:phosphorelay response regulator activity"/>
    <property type="evidence" value="ECO:0007669"/>
    <property type="project" value="InterPro"/>
</dbReference>
<accession>A0A1G5FD99</accession>
<dbReference type="Pfam" id="PF04397">
    <property type="entry name" value="LytTR"/>
    <property type="match status" value="1"/>
</dbReference>
<dbReference type="Proteomes" id="UP000198636">
    <property type="component" value="Unassembled WGS sequence"/>
</dbReference>
<evidence type="ECO:0000256" key="2">
    <source>
        <dbReference type="ARBA" id="ARBA00024867"/>
    </source>
</evidence>
<gene>
    <name evidence="6" type="ORF">SAMN03080606_01380</name>
</gene>
<dbReference type="Gene3D" id="2.40.50.1020">
    <property type="entry name" value="LytTr DNA-binding domain"/>
    <property type="match status" value="1"/>
</dbReference>
<keyword evidence="7" id="KW-1185">Reference proteome</keyword>
<evidence type="ECO:0000259" key="4">
    <source>
        <dbReference type="PROSITE" id="PS50110"/>
    </source>
</evidence>
<feature type="domain" description="Response regulatory" evidence="4">
    <location>
        <begin position="3"/>
        <end position="117"/>
    </location>
</feature>
<evidence type="ECO:0000256" key="1">
    <source>
        <dbReference type="ARBA" id="ARBA00018672"/>
    </source>
</evidence>
<organism evidence="6 7">
    <name type="scientific">Alkaliphilus peptidifermentans DSM 18978</name>
    <dbReference type="NCBI Taxonomy" id="1120976"/>
    <lineage>
        <taxon>Bacteria</taxon>
        <taxon>Bacillati</taxon>
        <taxon>Bacillota</taxon>
        <taxon>Clostridia</taxon>
        <taxon>Peptostreptococcales</taxon>
        <taxon>Natronincolaceae</taxon>
        <taxon>Alkaliphilus</taxon>
    </lineage>
</organism>
<dbReference type="InterPro" id="IPR007492">
    <property type="entry name" value="LytTR_DNA-bd_dom"/>
</dbReference>
<evidence type="ECO:0000313" key="6">
    <source>
        <dbReference type="EMBL" id="SCY37157.1"/>
    </source>
</evidence>
<feature type="domain" description="HTH LytTR-type" evidence="5">
    <location>
        <begin position="132"/>
        <end position="236"/>
    </location>
</feature>
<evidence type="ECO:0000313" key="7">
    <source>
        <dbReference type="Proteomes" id="UP000198636"/>
    </source>
</evidence>
<dbReference type="SUPFAM" id="SSF52172">
    <property type="entry name" value="CheY-like"/>
    <property type="match status" value="1"/>
</dbReference>
<dbReference type="STRING" id="1120976.SAMN03080606_01380"/>
<dbReference type="RefSeq" id="WP_091541538.1">
    <property type="nucleotide sequence ID" value="NZ_FMUS01000007.1"/>
</dbReference>
<dbReference type="InterPro" id="IPR046947">
    <property type="entry name" value="LytR-like"/>
</dbReference>
<feature type="modified residue" description="4-aspartylphosphate" evidence="3">
    <location>
        <position position="54"/>
    </location>
</feature>
<dbReference type="GO" id="GO:0003677">
    <property type="term" value="F:DNA binding"/>
    <property type="evidence" value="ECO:0007669"/>
    <property type="project" value="InterPro"/>
</dbReference>
<name>A0A1G5FD99_9FIRM</name>
<dbReference type="SMART" id="SM00448">
    <property type="entry name" value="REC"/>
    <property type="match status" value="1"/>
</dbReference>
<comment type="function">
    <text evidence="2">May play the central regulatory role in sporulation. It may be an element of the effector pathway responsible for the activation of sporulation genes in response to nutritional stress. Spo0A may act in concert with spo0H (a sigma factor) to control the expression of some genes that are critical to the sporulation process.</text>
</comment>
<dbReference type="InterPro" id="IPR001789">
    <property type="entry name" value="Sig_transdc_resp-reg_receiver"/>
</dbReference>
<dbReference type="PANTHER" id="PTHR37299:SF1">
    <property type="entry name" value="STAGE 0 SPORULATION PROTEIN A HOMOLOG"/>
    <property type="match status" value="1"/>
</dbReference>
<proteinExistence type="predicted"/>
<dbReference type="AlphaFoldDB" id="A0A1G5FD99"/>
<dbReference type="SMART" id="SM00850">
    <property type="entry name" value="LytTR"/>
    <property type="match status" value="1"/>
</dbReference>
<keyword evidence="3" id="KW-0597">Phosphoprotein</keyword>